<dbReference type="PROSITE" id="PS51005">
    <property type="entry name" value="NAC"/>
    <property type="match status" value="1"/>
</dbReference>
<evidence type="ECO:0000259" key="6">
    <source>
        <dbReference type="PROSITE" id="PS51005"/>
    </source>
</evidence>
<keyword evidence="3" id="KW-0804">Transcription</keyword>
<reference evidence="8" key="1">
    <citation type="journal article" date="2019" name="Nat. Commun.">
        <title>The genome of broomcorn millet.</title>
        <authorList>
            <person name="Zou C."/>
            <person name="Miki D."/>
            <person name="Li D."/>
            <person name="Tang Q."/>
            <person name="Xiao L."/>
            <person name="Rajput S."/>
            <person name="Deng P."/>
            <person name="Jia W."/>
            <person name="Huang R."/>
            <person name="Zhang M."/>
            <person name="Sun Y."/>
            <person name="Hu J."/>
            <person name="Fu X."/>
            <person name="Schnable P.S."/>
            <person name="Li F."/>
            <person name="Zhang H."/>
            <person name="Feng B."/>
            <person name="Zhu X."/>
            <person name="Liu R."/>
            <person name="Schnable J.C."/>
            <person name="Zhu J.-K."/>
            <person name="Zhang H."/>
        </authorList>
    </citation>
    <scope>NUCLEOTIDE SEQUENCE [LARGE SCALE GENOMIC DNA]</scope>
</reference>
<evidence type="ECO:0000256" key="3">
    <source>
        <dbReference type="ARBA" id="ARBA00023163"/>
    </source>
</evidence>
<dbReference type="PANTHER" id="PTHR31719:SF43">
    <property type="entry name" value="NAC TRANSCRIPTION FACTOR 56"/>
    <property type="match status" value="1"/>
</dbReference>
<evidence type="ECO:0000313" key="8">
    <source>
        <dbReference type="Proteomes" id="UP000275267"/>
    </source>
</evidence>
<dbReference type="Proteomes" id="UP000275267">
    <property type="component" value="Unassembled WGS sequence"/>
</dbReference>
<gene>
    <name evidence="7" type="ORF">C2845_PM05G03970</name>
</gene>
<protein>
    <recommendedName>
        <fullName evidence="6">NAC domain-containing protein</fullName>
    </recommendedName>
</protein>
<evidence type="ECO:0000256" key="5">
    <source>
        <dbReference type="SAM" id="MobiDB-lite"/>
    </source>
</evidence>
<keyword evidence="8" id="KW-1185">Reference proteome</keyword>
<evidence type="ECO:0000313" key="7">
    <source>
        <dbReference type="EMBL" id="RLN28967.1"/>
    </source>
</evidence>
<dbReference type="Pfam" id="PF02365">
    <property type="entry name" value="NAM"/>
    <property type="match status" value="1"/>
</dbReference>
<dbReference type="InterPro" id="IPR036093">
    <property type="entry name" value="NAC_dom_sf"/>
</dbReference>
<name>A0A3L6SXD6_PANMI</name>
<evidence type="ECO:0000256" key="1">
    <source>
        <dbReference type="ARBA" id="ARBA00023015"/>
    </source>
</evidence>
<accession>A0A3L6SXD6</accession>
<evidence type="ECO:0000256" key="4">
    <source>
        <dbReference type="ARBA" id="ARBA00023242"/>
    </source>
</evidence>
<proteinExistence type="predicted"/>
<dbReference type="InterPro" id="IPR003441">
    <property type="entry name" value="NAC-dom"/>
</dbReference>
<dbReference type="GO" id="GO:0003677">
    <property type="term" value="F:DNA binding"/>
    <property type="evidence" value="ECO:0007669"/>
    <property type="project" value="UniProtKB-KW"/>
</dbReference>
<dbReference type="SUPFAM" id="SSF101941">
    <property type="entry name" value="NAC domain"/>
    <property type="match status" value="1"/>
</dbReference>
<keyword evidence="4" id="KW-0539">Nucleus</keyword>
<feature type="region of interest" description="Disordered" evidence="5">
    <location>
        <begin position="106"/>
        <end position="126"/>
    </location>
</feature>
<dbReference type="PANTHER" id="PTHR31719">
    <property type="entry name" value="NAC TRANSCRIPTION FACTOR 56"/>
    <property type="match status" value="1"/>
</dbReference>
<dbReference type="Gene3D" id="2.170.150.80">
    <property type="entry name" value="NAC domain"/>
    <property type="match status" value="1"/>
</dbReference>
<organism evidence="7 8">
    <name type="scientific">Panicum miliaceum</name>
    <name type="common">Proso millet</name>
    <name type="synonym">Broomcorn millet</name>
    <dbReference type="NCBI Taxonomy" id="4540"/>
    <lineage>
        <taxon>Eukaryota</taxon>
        <taxon>Viridiplantae</taxon>
        <taxon>Streptophyta</taxon>
        <taxon>Embryophyta</taxon>
        <taxon>Tracheophyta</taxon>
        <taxon>Spermatophyta</taxon>
        <taxon>Magnoliopsida</taxon>
        <taxon>Liliopsida</taxon>
        <taxon>Poales</taxon>
        <taxon>Poaceae</taxon>
        <taxon>PACMAD clade</taxon>
        <taxon>Panicoideae</taxon>
        <taxon>Panicodae</taxon>
        <taxon>Paniceae</taxon>
        <taxon>Panicinae</taxon>
        <taxon>Panicum</taxon>
        <taxon>Panicum sect. Panicum</taxon>
    </lineage>
</organism>
<dbReference type="OrthoDB" id="673859at2759"/>
<sequence length="520" mass="56931">MAAPFQPLPPGVYFNPSAEECVRDYLRPWNAGVRPGTDRIIVDVNIYSDRPDALVRGREPGFSRGFDYKWLMLTHCIRLCGGRGRGKARAKRDVATGGNWKVEQRAKGVAEHADGEDDPPAGGLRRTNGFYLGSGRGKGKKDAGVKTPWLMEELTTEEDEADAAGGWRGERLVKVFCKLYVSPRASDEKKMEIFGEDGVPFDREGKAKTLVVDLPAELFDAITESVYGAQGPGPAPPPPAPRVLGHRQGQPAAPPLLRVQYGETALRHHHGHAALPRVVHAHQHSHGEAHPGFLGNQRGQGAPRQIQGGPGHYYADEVQPQRRHVLDPYQTQEASPGFAFAGYYNRQDEVLYQYSAFVRLDPQQGEEMIPMEKKPRLEYDSLATQPQGGADSDRSSCVVQASTSQEQGQCGDTDANAKVFQEPEHVAKSSPPQEISGTATGPPELAHEACKVAAESMRDHDCDFITDFVDLQEPFVDAVPDILMCGTLNPPSGPSGDEPPLHLGFDEFLVDDFMKDVPDF</sequence>
<dbReference type="AlphaFoldDB" id="A0A3L6SXD6"/>
<feature type="domain" description="NAC" evidence="6">
    <location>
        <begin position="8"/>
        <end position="182"/>
    </location>
</feature>
<dbReference type="EMBL" id="PQIB02000003">
    <property type="protein sequence ID" value="RLN28967.1"/>
    <property type="molecule type" value="Genomic_DNA"/>
</dbReference>
<dbReference type="GO" id="GO:0006355">
    <property type="term" value="P:regulation of DNA-templated transcription"/>
    <property type="evidence" value="ECO:0007669"/>
    <property type="project" value="InterPro"/>
</dbReference>
<evidence type="ECO:0000256" key="2">
    <source>
        <dbReference type="ARBA" id="ARBA00023125"/>
    </source>
</evidence>
<keyword evidence="2" id="KW-0238">DNA-binding</keyword>
<dbReference type="STRING" id="4540.A0A3L6SXD6"/>
<comment type="caution">
    <text evidence="7">The sequence shown here is derived from an EMBL/GenBank/DDBJ whole genome shotgun (WGS) entry which is preliminary data.</text>
</comment>
<keyword evidence="1" id="KW-0805">Transcription regulation</keyword>